<evidence type="ECO:0000256" key="1">
    <source>
        <dbReference type="SAM" id="MobiDB-lite"/>
    </source>
</evidence>
<accession>A0AAD5YWU5</accession>
<comment type="caution">
    <text evidence="2">The sequence shown here is derived from an EMBL/GenBank/DDBJ whole genome shotgun (WGS) entry which is preliminary data.</text>
</comment>
<dbReference type="EMBL" id="JANIEX010000137">
    <property type="protein sequence ID" value="KAJ3572577.1"/>
    <property type="molecule type" value="Genomic_DNA"/>
</dbReference>
<proteinExistence type="predicted"/>
<dbReference type="AlphaFoldDB" id="A0AAD5YWU5"/>
<feature type="compositionally biased region" description="Polar residues" evidence="1">
    <location>
        <begin position="28"/>
        <end position="37"/>
    </location>
</feature>
<evidence type="ECO:0000313" key="2">
    <source>
        <dbReference type="EMBL" id="KAJ3572577.1"/>
    </source>
</evidence>
<keyword evidence="3" id="KW-1185">Reference proteome</keyword>
<gene>
    <name evidence="2" type="ORF">NP233_g2993</name>
</gene>
<dbReference type="Proteomes" id="UP001213000">
    <property type="component" value="Unassembled WGS sequence"/>
</dbReference>
<feature type="region of interest" description="Disordered" evidence="1">
    <location>
        <begin position="1"/>
        <end position="87"/>
    </location>
</feature>
<sequence length="209" mass="22225">MPEATAPDATHASSSNGPSSSSMRGARQATSRQTAKSHTPFPTLLRSKMKQWPMRNGTASSGDPANRPSPFTAPSLESSDGGLTSPFCEKELPLPADIKAQLEAGGALPPVMTKEEQDKAIEGLTGTPATVTELALSPPVLSPTLSELEGMRGMIPAALRRCHTVCTAQVDYKASRRYQNNYDSLFGKSVPETLMDGPSTPPRHHKGKK</sequence>
<organism evidence="2 3">
    <name type="scientific">Leucocoprinus birnbaumii</name>
    <dbReference type="NCBI Taxonomy" id="56174"/>
    <lineage>
        <taxon>Eukaryota</taxon>
        <taxon>Fungi</taxon>
        <taxon>Dikarya</taxon>
        <taxon>Basidiomycota</taxon>
        <taxon>Agaricomycotina</taxon>
        <taxon>Agaricomycetes</taxon>
        <taxon>Agaricomycetidae</taxon>
        <taxon>Agaricales</taxon>
        <taxon>Agaricineae</taxon>
        <taxon>Agaricaceae</taxon>
        <taxon>Leucocoprinus</taxon>
    </lineage>
</organism>
<feature type="compositionally biased region" description="Low complexity" evidence="1">
    <location>
        <begin position="13"/>
        <end position="22"/>
    </location>
</feature>
<name>A0AAD5YWU5_9AGAR</name>
<evidence type="ECO:0000313" key="3">
    <source>
        <dbReference type="Proteomes" id="UP001213000"/>
    </source>
</evidence>
<protein>
    <submittedName>
        <fullName evidence="2">Uncharacterized protein</fullName>
    </submittedName>
</protein>
<reference evidence="2" key="1">
    <citation type="submission" date="2022-07" db="EMBL/GenBank/DDBJ databases">
        <title>Genome Sequence of Leucocoprinus birnbaumii.</title>
        <authorList>
            <person name="Buettner E."/>
        </authorList>
    </citation>
    <scope>NUCLEOTIDE SEQUENCE</scope>
    <source>
        <strain evidence="2">VT141</strain>
    </source>
</reference>
<feature type="region of interest" description="Disordered" evidence="1">
    <location>
        <begin position="187"/>
        <end position="209"/>
    </location>
</feature>